<keyword evidence="2" id="KW-1185">Reference proteome</keyword>
<name>A0A0D9Z9I6_9ORYZ</name>
<dbReference type="AlphaFoldDB" id="A0A0D9Z9I6"/>
<dbReference type="HOGENOM" id="CLU_2240791_0_0_1"/>
<dbReference type="Proteomes" id="UP000026961">
    <property type="component" value="Chromosome 3"/>
</dbReference>
<reference evidence="1" key="1">
    <citation type="submission" date="2015-04" db="UniProtKB">
        <authorList>
            <consortium name="EnsemblPlants"/>
        </authorList>
    </citation>
    <scope>IDENTIFICATION</scope>
</reference>
<organism evidence="1">
    <name type="scientific">Oryza glumipatula</name>
    <dbReference type="NCBI Taxonomy" id="40148"/>
    <lineage>
        <taxon>Eukaryota</taxon>
        <taxon>Viridiplantae</taxon>
        <taxon>Streptophyta</taxon>
        <taxon>Embryophyta</taxon>
        <taxon>Tracheophyta</taxon>
        <taxon>Spermatophyta</taxon>
        <taxon>Magnoliopsida</taxon>
        <taxon>Liliopsida</taxon>
        <taxon>Poales</taxon>
        <taxon>Poaceae</taxon>
        <taxon>BOP clade</taxon>
        <taxon>Oryzoideae</taxon>
        <taxon>Oryzeae</taxon>
        <taxon>Oryzinae</taxon>
        <taxon>Oryza</taxon>
    </lineage>
</organism>
<dbReference type="EnsemblPlants" id="OGLUM03G23900.1">
    <property type="protein sequence ID" value="OGLUM03G23900.1"/>
    <property type="gene ID" value="OGLUM03G23900"/>
</dbReference>
<proteinExistence type="predicted"/>
<evidence type="ECO:0000313" key="1">
    <source>
        <dbReference type="EnsemblPlants" id="OGLUM03G23900.1"/>
    </source>
</evidence>
<evidence type="ECO:0000313" key="2">
    <source>
        <dbReference type="Proteomes" id="UP000026961"/>
    </source>
</evidence>
<protein>
    <submittedName>
        <fullName evidence="1">Uncharacterized protein</fullName>
    </submittedName>
</protein>
<reference evidence="1" key="2">
    <citation type="submission" date="2018-05" db="EMBL/GenBank/DDBJ databases">
        <title>OgluRS3 (Oryza glumaepatula Reference Sequence Version 3).</title>
        <authorList>
            <person name="Zhang J."/>
            <person name="Kudrna D."/>
            <person name="Lee S."/>
            <person name="Talag J."/>
            <person name="Welchert J."/>
            <person name="Wing R.A."/>
        </authorList>
    </citation>
    <scope>NUCLEOTIDE SEQUENCE [LARGE SCALE GENOMIC DNA]</scope>
</reference>
<accession>A0A0D9Z9I6</accession>
<sequence>MACRSPIRICTAPGPLRGQEIDAPLLKNLSAADTNQQQQTTNEEAAIKQFWLRKWEYLKERMDCPWLSIYSFVNANLFQSWSLLAVQSIGFDSCLTQFSGTWHYL</sequence>
<dbReference type="Gramene" id="OGLUM03G23900.1">
    <property type="protein sequence ID" value="OGLUM03G23900.1"/>
    <property type="gene ID" value="OGLUM03G23900"/>
</dbReference>